<dbReference type="CDD" id="cd02513">
    <property type="entry name" value="CMP-NeuAc_Synthase"/>
    <property type="match status" value="1"/>
</dbReference>
<dbReference type="GO" id="GO:0016788">
    <property type="term" value="F:hydrolase activity, acting on ester bonds"/>
    <property type="evidence" value="ECO:0007669"/>
    <property type="project" value="InterPro"/>
</dbReference>
<evidence type="ECO:0000313" key="12">
    <source>
        <dbReference type="EMBL" id="MBA8795517.1"/>
    </source>
</evidence>
<dbReference type="InterPro" id="IPR050793">
    <property type="entry name" value="CMP-NeuNAc_synthase"/>
</dbReference>
<comment type="similarity">
    <text evidence="5">Belongs to the CMP-NeuNAc synthase family.</text>
</comment>
<feature type="region of interest" description="Disordered" evidence="11">
    <location>
        <begin position="159"/>
        <end position="180"/>
    </location>
</feature>
<dbReference type="Gene3D" id="3.40.50.1000">
    <property type="entry name" value="HAD superfamily/HAD-like"/>
    <property type="match status" value="1"/>
</dbReference>
<dbReference type="PANTHER" id="PTHR21485:SF3">
    <property type="entry name" value="N-ACYLNEURAMINATE CYTIDYLYLTRANSFERASE"/>
    <property type="match status" value="1"/>
</dbReference>
<dbReference type="Gene3D" id="3.90.550.10">
    <property type="entry name" value="Spore Coat Polysaccharide Biosynthesis Protein SpsA, Chain A"/>
    <property type="match status" value="1"/>
</dbReference>
<dbReference type="Pfam" id="PF08282">
    <property type="entry name" value="Hydrolase_3"/>
    <property type="match status" value="1"/>
</dbReference>
<sequence>MTAPEAAAIIPARGGSKGVPGKNLRPVGGVPLLARAIRAAQAVPRIGPVWVSTDAADIAALAQAEGARVIDRPAELAGDQASSESALLHALDVVERDAGADAALPRALAFLQCTSPFIDPADLAAGVDRVLDGEADSVFAAVESHDFLWRDVDAGSTPGRGVVTGVNHDPAHRPRRQDRRPDFRETGAFYVMATAGFRAARHRFFGRIGVVPVAPDTAIDVDLITDLQLAEALAGTRPDLTAGPAAAGTPGPIGVDAVVTDFDGVHTPDTAYVDAEGRELVRVSRSDGMGVERLRAAGVPLLILSKERNAVVRARAAKLGVEVLHAVDDKAAALTGWLAERGLDPARVAYVGNDVNDLAPMALVGWPLAVPDAHPEVLAAARVVLTASAGAGAVREVCERVLAGR</sequence>
<comment type="similarity">
    <text evidence="4">Belongs to the KdsC family.</text>
</comment>
<comment type="pathway">
    <text evidence="3">Amino-sugar metabolism; N-acetylneuraminate metabolism.</text>
</comment>
<dbReference type="GO" id="GO:0046872">
    <property type="term" value="F:metal ion binding"/>
    <property type="evidence" value="ECO:0007669"/>
    <property type="project" value="UniProtKB-KW"/>
</dbReference>
<dbReference type="InterPro" id="IPR029044">
    <property type="entry name" value="Nucleotide-diphossugar_trans"/>
</dbReference>
<dbReference type="AlphaFoldDB" id="A0A7W3IUL0"/>
<dbReference type="PANTHER" id="PTHR21485">
    <property type="entry name" value="HAD SUPERFAMILY MEMBERS CMAS AND KDSC"/>
    <property type="match status" value="1"/>
</dbReference>
<dbReference type="InterPro" id="IPR036412">
    <property type="entry name" value="HAD-like_sf"/>
</dbReference>
<reference evidence="12 13" key="1">
    <citation type="submission" date="2020-07" db="EMBL/GenBank/DDBJ databases">
        <title>Sequencing the genomes of 1000 actinobacteria strains.</title>
        <authorList>
            <person name="Klenk H.-P."/>
        </authorList>
    </citation>
    <scope>NUCLEOTIDE SEQUENCE [LARGE SCALE GENOMIC DNA]</scope>
    <source>
        <strain evidence="12 13">DSM 100723</strain>
    </source>
</reference>
<dbReference type="GO" id="GO:0008781">
    <property type="term" value="F:N-acylneuraminate cytidylyltransferase activity"/>
    <property type="evidence" value="ECO:0007669"/>
    <property type="project" value="UniProtKB-EC"/>
</dbReference>
<dbReference type="Pfam" id="PF02348">
    <property type="entry name" value="CTP_transf_3"/>
    <property type="match status" value="1"/>
</dbReference>
<evidence type="ECO:0000256" key="9">
    <source>
        <dbReference type="ARBA" id="ARBA00022801"/>
    </source>
</evidence>
<dbReference type="SFLD" id="SFLDG01136">
    <property type="entry name" value="C1.6:_Phosphoserine_Phosphatas"/>
    <property type="match status" value="1"/>
</dbReference>
<dbReference type="UniPathway" id="UPA00628"/>
<dbReference type="SUPFAM" id="SSF56784">
    <property type="entry name" value="HAD-like"/>
    <property type="match status" value="1"/>
</dbReference>
<accession>A0A7W3IUL0</accession>
<comment type="subunit">
    <text evidence="6">Homotetramer.</text>
</comment>
<keyword evidence="10" id="KW-0460">Magnesium</keyword>
<dbReference type="EC" id="2.7.7.43" evidence="7"/>
<evidence type="ECO:0000256" key="1">
    <source>
        <dbReference type="ARBA" id="ARBA00001862"/>
    </source>
</evidence>
<comment type="cofactor">
    <cofactor evidence="2">
        <name>Mg(2+)</name>
        <dbReference type="ChEBI" id="CHEBI:18420"/>
    </cofactor>
</comment>
<comment type="catalytic activity">
    <reaction evidence="1">
        <text>an N-acylneuraminate + CTP = a CMP-N-acyl-beta-neuraminate + diphosphate</text>
        <dbReference type="Rhea" id="RHEA:11344"/>
        <dbReference type="ChEBI" id="CHEBI:33019"/>
        <dbReference type="ChEBI" id="CHEBI:37563"/>
        <dbReference type="ChEBI" id="CHEBI:60073"/>
        <dbReference type="ChEBI" id="CHEBI:68671"/>
        <dbReference type="EC" id="2.7.7.43"/>
    </reaction>
</comment>
<evidence type="ECO:0000256" key="8">
    <source>
        <dbReference type="ARBA" id="ARBA00022723"/>
    </source>
</evidence>
<evidence type="ECO:0000256" key="3">
    <source>
        <dbReference type="ARBA" id="ARBA00005141"/>
    </source>
</evidence>
<evidence type="ECO:0000256" key="10">
    <source>
        <dbReference type="ARBA" id="ARBA00022842"/>
    </source>
</evidence>
<dbReference type="InterPro" id="IPR003329">
    <property type="entry name" value="Cytidylyl_trans"/>
</dbReference>
<dbReference type="SFLD" id="SFLDG01138">
    <property type="entry name" value="C1.6.2:_Deoxy-d-mannose-octulo"/>
    <property type="match status" value="1"/>
</dbReference>
<keyword evidence="8" id="KW-0479">Metal-binding</keyword>
<evidence type="ECO:0000313" key="13">
    <source>
        <dbReference type="Proteomes" id="UP000523079"/>
    </source>
</evidence>
<evidence type="ECO:0000256" key="11">
    <source>
        <dbReference type="SAM" id="MobiDB-lite"/>
    </source>
</evidence>
<name>A0A7W3IUL0_9ACTN</name>
<dbReference type="RefSeq" id="WP_182561130.1">
    <property type="nucleotide sequence ID" value="NZ_JACGWT010000005.1"/>
</dbReference>
<dbReference type="SFLD" id="SFLDS00003">
    <property type="entry name" value="Haloacid_Dehalogenase"/>
    <property type="match status" value="1"/>
</dbReference>
<keyword evidence="13" id="KW-1185">Reference proteome</keyword>
<evidence type="ECO:0000256" key="5">
    <source>
        <dbReference type="ARBA" id="ARBA00010726"/>
    </source>
</evidence>
<dbReference type="SUPFAM" id="SSF53448">
    <property type="entry name" value="Nucleotide-diphospho-sugar transferases"/>
    <property type="match status" value="1"/>
</dbReference>
<evidence type="ECO:0000256" key="4">
    <source>
        <dbReference type="ARBA" id="ARBA00005893"/>
    </source>
</evidence>
<dbReference type="Proteomes" id="UP000523079">
    <property type="component" value="Unassembled WGS sequence"/>
</dbReference>
<keyword evidence="12" id="KW-0548">Nucleotidyltransferase</keyword>
<evidence type="ECO:0000256" key="6">
    <source>
        <dbReference type="ARBA" id="ARBA00011881"/>
    </source>
</evidence>
<keyword evidence="9" id="KW-0378">Hydrolase</keyword>
<evidence type="ECO:0000256" key="2">
    <source>
        <dbReference type="ARBA" id="ARBA00001946"/>
    </source>
</evidence>
<organism evidence="12 13">
    <name type="scientific">Microlunatus kandeliicorticis</name>
    <dbReference type="NCBI Taxonomy" id="1759536"/>
    <lineage>
        <taxon>Bacteria</taxon>
        <taxon>Bacillati</taxon>
        <taxon>Actinomycetota</taxon>
        <taxon>Actinomycetes</taxon>
        <taxon>Propionibacteriales</taxon>
        <taxon>Propionibacteriaceae</taxon>
        <taxon>Microlunatus</taxon>
    </lineage>
</organism>
<evidence type="ECO:0000256" key="7">
    <source>
        <dbReference type="ARBA" id="ARBA00012491"/>
    </source>
</evidence>
<comment type="caution">
    <text evidence="12">The sequence shown here is derived from an EMBL/GenBank/DDBJ whole genome shotgun (WGS) entry which is preliminary data.</text>
</comment>
<dbReference type="EMBL" id="JACGWT010000005">
    <property type="protein sequence ID" value="MBA8795517.1"/>
    <property type="molecule type" value="Genomic_DNA"/>
</dbReference>
<gene>
    <name evidence="12" type="ORF">FHX74_003153</name>
</gene>
<dbReference type="InterPro" id="IPR023214">
    <property type="entry name" value="HAD_sf"/>
</dbReference>
<dbReference type="InterPro" id="IPR010023">
    <property type="entry name" value="KdsC_fam"/>
</dbReference>
<protein>
    <recommendedName>
        <fullName evidence="7">N-acylneuraminate cytidylyltransferase</fullName>
        <ecNumber evidence="7">2.7.7.43</ecNumber>
    </recommendedName>
</protein>
<keyword evidence="12" id="KW-0808">Transferase</keyword>
<dbReference type="GO" id="GO:0006054">
    <property type="term" value="P:N-acetylneuraminate metabolic process"/>
    <property type="evidence" value="ECO:0007669"/>
    <property type="project" value="UniProtKB-UniPathway"/>
</dbReference>
<proteinExistence type="inferred from homology"/>